<sequence length="43" mass="4563">MYTKGNLPGFKDGYNGSNYGYIEPASWMSNAVPMGLGMLSSVG</sequence>
<reference evidence="1" key="1">
    <citation type="journal article" date="2021" name="Proc. Natl. Acad. Sci. U.S.A.">
        <title>A Catalog of Tens of Thousands of Viruses from Human Metagenomes Reveals Hidden Associations with Chronic Diseases.</title>
        <authorList>
            <person name="Tisza M.J."/>
            <person name="Buck C.B."/>
        </authorList>
    </citation>
    <scope>NUCLEOTIDE SEQUENCE</scope>
    <source>
        <strain evidence="1">CtZkC8</strain>
    </source>
</reference>
<proteinExistence type="predicted"/>
<dbReference type="EMBL" id="BK016062">
    <property type="protein sequence ID" value="DAF91896.1"/>
    <property type="molecule type" value="Genomic_DNA"/>
</dbReference>
<evidence type="ECO:0000313" key="1">
    <source>
        <dbReference type="EMBL" id="DAF91896.1"/>
    </source>
</evidence>
<organism evidence="1">
    <name type="scientific">Podoviridae sp. ctZkC8</name>
    <dbReference type="NCBI Taxonomy" id="2825259"/>
    <lineage>
        <taxon>Viruses</taxon>
        <taxon>Duplodnaviria</taxon>
        <taxon>Heunggongvirae</taxon>
        <taxon>Uroviricota</taxon>
        <taxon>Caudoviricetes</taxon>
    </lineage>
</organism>
<accession>A0A8S5UBP9</accession>
<protein>
    <submittedName>
        <fullName evidence="1">Uncharacterized protein</fullName>
    </submittedName>
</protein>
<name>A0A8S5UBP9_9CAUD</name>